<evidence type="ECO:0000313" key="1">
    <source>
        <dbReference type="EMBL" id="KAI3766681.1"/>
    </source>
</evidence>
<dbReference type="Proteomes" id="UP001055811">
    <property type="component" value="Linkage Group LG03"/>
</dbReference>
<organism evidence="1 2">
    <name type="scientific">Cichorium intybus</name>
    <name type="common">Chicory</name>
    <dbReference type="NCBI Taxonomy" id="13427"/>
    <lineage>
        <taxon>Eukaryota</taxon>
        <taxon>Viridiplantae</taxon>
        <taxon>Streptophyta</taxon>
        <taxon>Embryophyta</taxon>
        <taxon>Tracheophyta</taxon>
        <taxon>Spermatophyta</taxon>
        <taxon>Magnoliopsida</taxon>
        <taxon>eudicotyledons</taxon>
        <taxon>Gunneridae</taxon>
        <taxon>Pentapetalae</taxon>
        <taxon>asterids</taxon>
        <taxon>campanulids</taxon>
        <taxon>Asterales</taxon>
        <taxon>Asteraceae</taxon>
        <taxon>Cichorioideae</taxon>
        <taxon>Cichorieae</taxon>
        <taxon>Cichoriinae</taxon>
        <taxon>Cichorium</taxon>
    </lineage>
</organism>
<proteinExistence type="predicted"/>
<reference evidence="2" key="1">
    <citation type="journal article" date="2022" name="Mol. Ecol. Resour.">
        <title>The genomes of chicory, endive, great burdock and yacon provide insights into Asteraceae palaeo-polyploidization history and plant inulin production.</title>
        <authorList>
            <person name="Fan W."/>
            <person name="Wang S."/>
            <person name="Wang H."/>
            <person name="Wang A."/>
            <person name="Jiang F."/>
            <person name="Liu H."/>
            <person name="Zhao H."/>
            <person name="Xu D."/>
            <person name="Zhang Y."/>
        </authorList>
    </citation>
    <scope>NUCLEOTIDE SEQUENCE [LARGE SCALE GENOMIC DNA]</scope>
    <source>
        <strain evidence="2">cv. Punajuju</strain>
    </source>
</reference>
<dbReference type="EMBL" id="CM042011">
    <property type="protein sequence ID" value="KAI3766681.1"/>
    <property type="molecule type" value="Genomic_DNA"/>
</dbReference>
<keyword evidence="2" id="KW-1185">Reference proteome</keyword>
<evidence type="ECO:0000313" key="2">
    <source>
        <dbReference type="Proteomes" id="UP001055811"/>
    </source>
</evidence>
<accession>A0ACB9F708</accession>
<comment type="caution">
    <text evidence="1">The sequence shown here is derived from an EMBL/GenBank/DDBJ whole genome shotgun (WGS) entry which is preliminary data.</text>
</comment>
<name>A0ACB9F708_CICIN</name>
<gene>
    <name evidence="1" type="ORF">L2E82_16750</name>
</gene>
<protein>
    <submittedName>
        <fullName evidence="1">Uncharacterized protein</fullName>
    </submittedName>
</protein>
<reference evidence="1 2" key="2">
    <citation type="journal article" date="2022" name="Mol. Ecol. Resour.">
        <title>The genomes of chicory, endive, great burdock and yacon provide insights into Asteraceae paleo-polyploidization history and plant inulin production.</title>
        <authorList>
            <person name="Fan W."/>
            <person name="Wang S."/>
            <person name="Wang H."/>
            <person name="Wang A."/>
            <person name="Jiang F."/>
            <person name="Liu H."/>
            <person name="Zhao H."/>
            <person name="Xu D."/>
            <person name="Zhang Y."/>
        </authorList>
    </citation>
    <scope>NUCLEOTIDE SEQUENCE [LARGE SCALE GENOMIC DNA]</scope>
    <source>
        <strain evidence="2">cv. Punajuju</strain>
        <tissue evidence="1">Leaves</tissue>
    </source>
</reference>
<sequence length="259" mass="29033">MRLLRCRRHVNSWGYNNPDLSLAKVSWLYGEVCIEEWKEVNVGSLCLCIDIKSQGYLSDVAVVAHSSESECKCSMFHVHSMKHIICECGKEIMYGEVCIEEWKEVNVGSLCLCIDIKSQGYLSDVAVVAHSSESECKRSMFHVHSMKHIICECGKEIKYKLCLNNLVTSEKISSIDVNLGTPTSSVSSQTARLATRVCLLAIYKVIYKHPISQAMKNFGPGSRLRRYAHMVASWSGEAHRLVANHERGITMHECSSAAL</sequence>